<feature type="binding site" evidence="3">
    <location>
        <begin position="7"/>
        <end position="20"/>
    </location>
    <ligand>
        <name>ATP</name>
        <dbReference type="ChEBI" id="CHEBI:30616"/>
    </ligand>
</feature>
<comment type="subcellular location">
    <subcellularLocation>
        <location evidence="3">Cytoplasm</location>
    </subcellularLocation>
</comment>
<evidence type="ECO:0000313" key="4">
    <source>
        <dbReference type="EMBL" id="MFC3882691.1"/>
    </source>
</evidence>
<dbReference type="EC" id="6.3.4.-" evidence="3"/>
<dbReference type="Pfam" id="PF05636">
    <property type="entry name" value="HIGH_NTase1"/>
    <property type="match status" value="1"/>
</dbReference>
<dbReference type="RefSeq" id="WP_377913568.1">
    <property type="nucleotide sequence ID" value="NZ_JBHRZT010000020.1"/>
</dbReference>
<accession>A0ABV8B0J7</accession>
<dbReference type="InterPro" id="IPR008513">
    <property type="entry name" value="tRNA(Met)_cyd_acetate_ligase"/>
</dbReference>
<gene>
    <name evidence="3" type="primary">tmcAL</name>
    <name evidence="4" type="ORF">ACFOU2_03950</name>
</gene>
<evidence type="ECO:0000256" key="3">
    <source>
        <dbReference type="HAMAP-Rule" id="MF_01539"/>
    </source>
</evidence>
<organism evidence="4 5">
    <name type="scientific">Bacillus songklensis</name>
    <dbReference type="NCBI Taxonomy" id="1069116"/>
    <lineage>
        <taxon>Bacteria</taxon>
        <taxon>Bacillati</taxon>
        <taxon>Bacillota</taxon>
        <taxon>Bacilli</taxon>
        <taxon>Bacillales</taxon>
        <taxon>Bacillaceae</taxon>
        <taxon>Bacillus</taxon>
    </lineage>
</organism>
<feature type="binding site" evidence="3">
    <location>
        <begin position="187"/>
        <end position="188"/>
    </location>
    <ligand>
        <name>ATP</name>
        <dbReference type="ChEBI" id="CHEBI:30616"/>
    </ligand>
</feature>
<dbReference type="SUPFAM" id="SSF52374">
    <property type="entry name" value="Nucleotidylyl transferase"/>
    <property type="match status" value="1"/>
</dbReference>
<comment type="caution">
    <text evidence="4">The sequence shown here is derived from an EMBL/GenBank/DDBJ whole genome shotgun (WGS) entry which is preliminary data.</text>
</comment>
<feature type="binding site" evidence="3">
    <location>
        <position position="162"/>
    </location>
    <ligand>
        <name>ATP</name>
        <dbReference type="ChEBI" id="CHEBI:30616"/>
    </ligand>
</feature>
<dbReference type="PANTHER" id="PTHR37825:SF1">
    <property type="entry name" value="TRNA(MET) CYTIDINE ACETATE LIGASE"/>
    <property type="match status" value="1"/>
</dbReference>
<comment type="catalytic activity">
    <reaction evidence="3">
        <text>cytidine(34) in elongator tRNA(Met) + acetate + ATP = N(4)-acetylcytidine(34) in elongator tRNA(Met) + AMP + diphosphate</text>
        <dbReference type="Rhea" id="RHEA:58144"/>
        <dbReference type="Rhea" id="RHEA-COMP:10693"/>
        <dbReference type="Rhea" id="RHEA-COMP:10694"/>
        <dbReference type="ChEBI" id="CHEBI:30089"/>
        <dbReference type="ChEBI" id="CHEBI:30616"/>
        <dbReference type="ChEBI" id="CHEBI:33019"/>
        <dbReference type="ChEBI" id="CHEBI:74900"/>
        <dbReference type="ChEBI" id="CHEBI:82748"/>
        <dbReference type="ChEBI" id="CHEBI:456215"/>
    </reaction>
</comment>
<dbReference type="NCBIfam" id="NF010191">
    <property type="entry name" value="PRK13670.1"/>
    <property type="match status" value="1"/>
</dbReference>
<dbReference type="HAMAP" id="MF_01539">
    <property type="entry name" value="TmcAL"/>
    <property type="match status" value="1"/>
</dbReference>
<sequence length="406" mass="47012">MKAVGIIVEYNPFHNGHFYHVQESRKQTEADCVVAVMSGHFLQRGEPALVSKWARTKMALEGGVDIVIELPYAFSTQHADLFASGAMSILSALNVDSFCFGSENGDIQSFLHAERFYHRHHEKVSLYVQRAMEEGFSYPRALSLALKTVGALENLLDLSQPNNILGYAYIKTLVQKNYPIKPYTITRIQSHYHDEELSSSTVTSATSIRKALFAKKSNLQTVDRYIPESTGKYLHEYLLTYGLYHEWENYFSYLKYKLLTMTPQQLQEIYEIEEGIEYRLLHYIKQSKTFSEFIRSVKNKRYTWTRLQRMCVHILNHTTKEQMETALKEQTASYIRLLGMTKKGQAYLKLQKKKLGLPFISTLSKFQHPQLEQDIKATSIYGLALPEPIRSKFLFNEYRIPPILVD</sequence>
<dbReference type="InterPro" id="IPR014729">
    <property type="entry name" value="Rossmann-like_a/b/a_fold"/>
</dbReference>
<evidence type="ECO:0000313" key="5">
    <source>
        <dbReference type="Proteomes" id="UP001595752"/>
    </source>
</evidence>
<protein>
    <recommendedName>
        <fullName evidence="3">tRNA(Met) cytidine acetate ligase</fullName>
        <ecNumber evidence="3">6.3.4.-</ecNumber>
    </recommendedName>
</protein>
<comment type="function">
    <text evidence="3">Catalyzes the formation of N(4)-acetylcytidine (ac(4)C) at the wobble position of elongator tRNA(Met), using acetate and ATP as substrates. First activates an acetate ion to form acetyladenylate (Ac-AMP) and then transfers the acetyl group to tRNA to form ac(4)C34.</text>
</comment>
<dbReference type="Gene3D" id="3.40.50.620">
    <property type="entry name" value="HUPs"/>
    <property type="match status" value="1"/>
</dbReference>
<reference evidence="5" key="1">
    <citation type="journal article" date="2019" name="Int. J. Syst. Evol. Microbiol.">
        <title>The Global Catalogue of Microorganisms (GCM) 10K type strain sequencing project: providing services to taxonomists for standard genome sequencing and annotation.</title>
        <authorList>
            <consortium name="The Broad Institute Genomics Platform"/>
            <consortium name="The Broad Institute Genome Sequencing Center for Infectious Disease"/>
            <person name="Wu L."/>
            <person name="Ma J."/>
        </authorList>
    </citation>
    <scope>NUCLEOTIDE SEQUENCE [LARGE SCALE GENOMIC DNA]</scope>
    <source>
        <strain evidence="5">CCUG 61889</strain>
    </source>
</reference>
<keyword evidence="3" id="KW-0694">RNA-binding</keyword>
<comment type="similarity">
    <text evidence="3">Belongs to the TmcAL family.</text>
</comment>
<keyword evidence="3" id="KW-0820">tRNA-binding</keyword>
<dbReference type="Proteomes" id="UP001595752">
    <property type="component" value="Unassembled WGS sequence"/>
</dbReference>
<proteinExistence type="inferred from homology"/>
<keyword evidence="3" id="KW-0547">Nucleotide-binding</keyword>
<keyword evidence="3" id="KW-0963">Cytoplasm</keyword>
<feature type="binding site" evidence="3">
    <location>
        <position position="101"/>
    </location>
    <ligand>
        <name>ATP</name>
        <dbReference type="ChEBI" id="CHEBI:30616"/>
    </ligand>
</feature>
<evidence type="ECO:0000256" key="1">
    <source>
        <dbReference type="ARBA" id="ARBA00022598"/>
    </source>
</evidence>
<dbReference type="PANTHER" id="PTHR37825">
    <property type="entry name" value="TRNA(MET) CYTIDINE ACETATE LIGASE"/>
    <property type="match status" value="1"/>
</dbReference>
<keyword evidence="1 3" id="KW-0436">Ligase</keyword>
<evidence type="ECO:0000256" key="2">
    <source>
        <dbReference type="ARBA" id="ARBA00022694"/>
    </source>
</evidence>
<keyword evidence="5" id="KW-1185">Reference proteome</keyword>
<dbReference type="EMBL" id="JBHRZT010000020">
    <property type="protein sequence ID" value="MFC3882691.1"/>
    <property type="molecule type" value="Genomic_DNA"/>
</dbReference>
<keyword evidence="2 3" id="KW-0819">tRNA processing</keyword>
<name>A0ABV8B0J7_9BACI</name>
<keyword evidence="3" id="KW-0067">ATP-binding</keyword>